<name>A0A9P5ZG68_9AGAR</name>
<feature type="region of interest" description="Disordered" evidence="1">
    <location>
        <begin position="580"/>
        <end position="647"/>
    </location>
</feature>
<accession>A0A9P5ZG68</accession>
<reference evidence="3" key="1">
    <citation type="submission" date="2020-11" db="EMBL/GenBank/DDBJ databases">
        <authorList>
            <consortium name="DOE Joint Genome Institute"/>
            <person name="Ahrendt S."/>
            <person name="Riley R."/>
            <person name="Andreopoulos W."/>
            <person name="Labutti K."/>
            <person name="Pangilinan J."/>
            <person name="Ruiz-Duenas F.J."/>
            <person name="Barrasa J.M."/>
            <person name="Sanchez-Garcia M."/>
            <person name="Camarero S."/>
            <person name="Miyauchi S."/>
            <person name="Serrano A."/>
            <person name="Linde D."/>
            <person name="Babiker R."/>
            <person name="Drula E."/>
            <person name="Ayuso-Fernandez I."/>
            <person name="Pacheco R."/>
            <person name="Padilla G."/>
            <person name="Ferreira P."/>
            <person name="Barriuso J."/>
            <person name="Kellner H."/>
            <person name="Castanera R."/>
            <person name="Alfaro M."/>
            <person name="Ramirez L."/>
            <person name="Pisabarro A.G."/>
            <person name="Kuo A."/>
            <person name="Tritt A."/>
            <person name="Lipzen A."/>
            <person name="He G."/>
            <person name="Yan M."/>
            <person name="Ng V."/>
            <person name="Cullen D."/>
            <person name="Martin F."/>
            <person name="Rosso M.-N."/>
            <person name="Henrissat B."/>
            <person name="Hibbett D."/>
            <person name="Martinez A.T."/>
            <person name="Grigoriev I.V."/>
        </authorList>
    </citation>
    <scope>NUCLEOTIDE SEQUENCE</scope>
    <source>
        <strain evidence="3">CIRM-BRFM 674</strain>
    </source>
</reference>
<dbReference type="InterPro" id="IPR036047">
    <property type="entry name" value="F-box-like_dom_sf"/>
</dbReference>
<dbReference type="GO" id="GO:0019005">
    <property type="term" value="C:SCF ubiquitin ligase complex"/>
    <property type="evidence" value="ECO:0007669"/>
    <property type="project" value="TreeGrafter"/>
</dbReference>
<comment type="caution">
    <text evidence="3">The sequence shown here is derived from an EMBL/GenBank/DDBJ whole genome shotgun (WGS) entry which is preliminary data.</text>
</comment>
<dbReference type="InterPro" id="IPR006553">
    <property type="entry name" value="Leu-rich_rpt_Cys-con_subtyp"/>
</dbReference>
<evidence type="ECO:0000256" key="1">
    <source>
        <dbReference type="SAM" id="MobiDB-lite"/>
    </source>
</evidence>
<dbReference type="InterPro" id="IPR057207">
    <property type="entry name" value="FBXL15_LRR"/>
</dbReference>
<proteinExistence type="predicted"/>
<dbReference type="Pfam" id="PF25372">
    <property type="entry name" value="DUF7885"/>
    <property type="match status" value="1"/>
</dbReference>
<feature type="non-terminal residue" evidence="3">
    <location>
        <position position="1"/>
    </location>
</feature>
<gene>
    <name evidence="3" type="ORF">BDN70DRAFT_769422</name>
</gene>
<dbReference type="AlphaFoldDB" id="A0A9P5ZG68"/>
<dbReference type="OrthoDB" id="550575at2759"/>
<dbReference type="GO" id="GO:0031146">
    <property type="term" value="P:SCF-dependent proteasomal ubiquitin-dependent protein catabolic process"/>
    <property type="evidence" value="ECO:0007669"/>
    <property type="project" value="TreeGrafter"/>
</dbReference>
<sequence length="647" mass="71627">SLKGKGRSKSSPYPISALDFVPITSSDIFQPLPIVVVNYFDLVLPKELRLRILTALVELHEQEHARAIAEGRLTMAKATSSRGRWVGRDKGIRELFKLSRVSRGWQALVFDGELWTDIDFHSFPGLPSDILVRLVKSAGTFVRSLNLAGHVQLLPDPMSDITTSLCLMVPEAPVSYTQLTNINLQGCTYLTTRSIHHLLVRCKSLRVLSLKGLSSATNTTCDIIANFCPDLTSLNLSRCHNVDGHGVSALTVFALLRKEHLPLKELRLSGVKYITDGVMQALGKTMPHLEVLDLGYARHLHNSAIEAFVACDLDIDKSRHALETVVVAARDLGREANEFSKFRRRVTKLRHLVLSSCYMLTDVACSNLAHSVPKLEFLELAGIGADLKDDGLIRLLRTTPDIRRLDLEDASAVSDFLLEALTPEPPSPTSPGKNPPPKQPGHALEYMNLAYASSINDDALIGLIRSCPHLTSLELDNTRIGPDVLREFVKLSRERKLANTRIVAVDCRGIGENVVKELSPQTRPRLGWRAYGARKLMYLDARDGHEDELKLGQDECDEARVVLKTFYSWQTVTTVQAAKEKRKKLTARRTASESSADAGNGDDEGNSSRRAARWWSPGGRRFVGAMSRGRSSPPILPDLNNDGCRAM</sequence>
<evidence type="ECO:0000313" key="3">
    <source>
        <dbReference type="EMBL" id="KAF9486500.1"/>
    </source>
</evidence>
<protein>
    <submittedName>
        <fullName evidence="3">RNI-like protein</fullName>
    </submittedName>
</protein>
<feature type="non-terminal residue" evidence="3">
    <location>
        <position position="647"/>
    </location>
</feature>
<organism evidence="3 4">
    <name type="scientific">Pholiota conissans</name>
    <dbReference type="NCBI Taxonomy" id="109636"/>
    <lineage>
        <taxon>Eukaryota</taxon>
        <taxon>Fungi</taxon>
        <taxon>Dikarya</taxon>
        <taxon>Basidiomycota</taxon>
        <taxon>Agaricomycotina</taxon>
        <taxon>Agaricomycetes</taxon>
        <taxon>Agaricomycetidae</taxon>
        <taxon>Agaricales</taxon>
        <taxon>Agaricineae</taxon>
        <taxon>Strophariaceae</taxon>
        <taxon>Pholiota</taxon>
    </lineage>
</organism>
<evidence type="ECO:0000313" key="4">
    <source>
        <dbReference type="Proteomes" id="UP000807469"/>
    </source>
</evidence>
<feature type="region of interest" description="Disordered" evidence="1">
    <location>
        <begin position="421"/>
        <end position="442"/>
    </location>
</feature>
<dbReference type="SMART" id="SM00367">
    <property type="entry name" value="LRR_CC"/>
    <property type="match status" value="8"/>
</dbReference>
<evidence type="ECO:0000259" key="2">
    <source>
        <dbReference type="Pfam" id="PF25372"/>
    </source>
</evidence>
<dbReference type="InterPro" id="IPR032675">
    <property type="entry name" value="LRR_dom_sf"/>
</dbReference>
<dbReference type="SUPFAM" id="SSF81383">
    <property type="entry name" value="F-box domain"/>
    <property type="match status" value="1"/>
</dbReference>
<dbReference type="PANTHER" id="PTHR13318">
    <property type="entry name" value="PARTNER OF PAIRED, ISOFORM B-RELATED"/>
    <property type="match status" value="1"/>
</dbReference>
<dbReference type="Gene3D" id="3.80.10.10">
    <property type="entry name" value="Ribonuclease Inhibitor"/>
    <property type="match status" value="2"/>
</dbReference>
<feature type="domain" description="F-box/LRR-repeat protein 15-like leucin rich repeat" evidence="2">
    <location>
        <begin position="176"/>
        <end position="315"/>
    </location>
</feature>
<dbReference type="EMBL" id="MU155130">
    <property type="protein sequence ID" value="KAF9486500.1"/>
    <property type="molecule type" value="Genomic_DNA"/>
</dbReference>
<dbReference type="SUPFAM" id="SSF52047">
    <property type="entry name" value="RNI-like"/>
    <property type="match status" value="1"/>
</dbReference>
<feature type="compositionally biased region" description="Pro residues" evidence="1">
    <location>
        <begin position="423"/>
        <end position="439"/>
    </location>
</feature>
<keyword evidence="4" id="KW-1185">Reference proteome</keyword>
<dbReference type="Proteomes" id="UP000807469">
    <property type="component" value="Unassembled WGS sequence"/>
</dbReference>